<feature type="compositionally biased region" description="Low complexity" evidence="3">
    <location>
        <begin position="66"/>
        <end position="80"/>
    </location>
</feature>
<dbReference type="GO" id="GO:0005975">
    <property type="term" value="P:carbohydrate metabolic process"/>
    <property type="evidence" value="ECO:0007669"/>
    <property type="project" value="InterPro"/>
</dbReference>
<reference evidence="5 6" key="1">
    <citation type="journal article" date="2018" name="Nat. Biotechnol.">
        <title>A standardized bacterial taxonomy based on genome phylogeny substantially revises the tree of life.</title>
        <authorList>
            <person name="Parks D.H."/>
            <person name="Chuvochina M."/>
            <person name="Waite D.W."/>
            <person name="Rinke C."/>
            <person name="Skarshewski A."/>
            <person name="Chaumeil P.A."/>
            <person name="Hugenholtz P."/>
        </authorList>
    </citation>
    <scope>NUCLEOTIDE SEQUENCE [LARGE SCALE GENOMIC DNA]</scope>
    <source>
        <strain evidence="5">UBA8844</strain>
    </source>
</reference>
<evidence type="ECO:0000256" key="3">
    <source>
        <dbReference type="SAM" id="MobiDB-lite"/>
    </source>
</evidence>
<dbReference type="InterPro" id="IPR002509">
    <property type="entry name" value="NODB_dom"/>
</dbReference>
<feature type="domain" description="NodB homology" evidence="4">
    <location>
        <begin position="239"/>
        <end position="301"/>
    </location>
</feature>
<evidence type="ECO:0000259" key="4">
    <source>
        <dbReference type="Pfam" id="PF01522"/>
    </source>
</evidence>
<dbReference type="Pfam" id="PF01522">
    <property type="entry name" value="Polysacc_deac_1"/>
    <property type="match status" value="1"/>
</dbReference>
<dbReference type="InterPro" id="IPR011330">
    <property type="entry name" value="Glyco_hydro/deAcase_b/a-brl"/>
</dbReference>
<keyword evidence="2" id="KW-0732">Signal</keyword>
<proteinExistence type="predicted"/>
<gene>
    <name evidence="5" type="ORF">DGD08_01705</name>
</gene>
<dbReference type="GO" id="GO:0005576">
    <property type="term" value="C:extracellular region"/>
    <property type="evidence" value="ECO:0007669"/>
    <property type="project" value="UniProtKB-SubCell"/>
</dbReference>
<dbReference type="EMBL" id="DPIY01000001">
    <property type="protein sequence ID" value="HCT55908.1"/>
    <property type="molecule type" value="Genomic_DNA"/>
</dbReference>
<dbReference type="Proteomes" id="UP000264071">
    <property type="component" value="Unassembled WGS sequence"/>
</dbReference>
<organism evidence="5 6">
    <name type="scientific">Gemmatimonas aurantiaca</name>
    <dbReference type="NCBI Taxonomy" id="173480"/>
    <lineage>
        <taxon>Bacteria</taxon>
        <taxon>Pseudomonadati</taxon>
        <taxon>Gemmatimonadota</taxon>
        <taxon>Gemmatimonadia</taxon>
        <taxon>Gemmatimonadales</taxon>
        <taxon>Gemmatimonadaceae</taxon>
        <taxon>Gemmatimonas</taxon>
    </lineage>
</organism>
<name>A0A3D4V5B7_9BACT</name>
<dbReference type="PANTHER" id="PTHR34216:SF3">
    <property type="entry name" value="POLY-BETA-1,6-N-ACETYL-D-GLUCOSAMINE N-DEACETYLASE"/>
    <property type="match status" value="1"/>
</dbReference>
<dbReference type="AlphaFoldDB" id="A0A3D4V5B7"/>
<evidence type="ECO:0000256" key="1">
    <source>
        <dbReference type="ARBA" id="ARBA00004613"/>
    </source>
</evidence>
<sequence>MAFPHTFSESFRASLSARLRESLAASSRVTRILSGTAATGLMVGALSLPGAEAPSSSVLRGQGVESASQAQPRPAAPSKPTQGAAPRASSPTVSSGPRTPNEMGRFPIVEWHQVVDADGTYKVSRERFKAELEELHRRDYVPVNLSEILDKTFAIPAGKTPVLFTFDDASPSQFRYIEKNGQLVVDPTSAVGILLDFIRTHPDWKPKGLFCLLPAAAAGHAFFGEKGIDGQKSAWRFQKLQFLVQQGFELCNHTLWHAQLNKYSDAVVQEQFARGAMAIDSAVPGYKVRGMALPYGVWPKNRALTLSGSWYDAKAKRTVTYKHEAVFQVAGGPARSPYDPAFNPASLPRVPLQGGTKLTPTLDMLDKPGPGARFVSDGNPKVIAKP</sequence>
<evidence type="ECO:0000313" key="5">
    <source>
        <dbReference type="EMBL" id="HCT55908.1"/>
    </source>
</evidence>
<dbReference type="SUPFAM" id="SSF88713">
    <property type="entry name" value="Glycoside hydrolase/deacetylase"/>
    <property type="match status" value="1"/>
</dbReference>
<feature type="compositionally biased region" description="Polar residues" evidence="3">
    <location>
        <begin position="89"/>
        <end position="98"/>
    </location>
</feature>
<evidence type="ECO:0000256" key="2">
    <source>
        <dbReference type="ARBA" id="ARBA00022729"/>
    </source>
</evidence>
<comment type="subcellular location">
    <subcellularLocation>
        <location evidence="1">Secreted</location>
    </subcellularLocation>
</comment>
<feature type="region of interest" description="Disordered" evidence="3">
    <location>
        <begin position="52"/>
        <end position="105"/>
    </location>
</feature>
<dbReference type="GO" id="GO:0016810">
    <property type="term" value="F:hydrolase activity, acting on carbon-nitrogen (but not peptide) bonds"/>
    <property type="evidence" value="ECO:0007669"/>
    <property type="project" value="InterPro"/>
</dbReference>
<dbReference type="InterPro" id="IPR051398">
    <property type="entry name" value="Polysacch_Deacetylase"/>
</dbReference>
<dbReference type="PANTHER" id="PTHR34216">
    <property type="match status" value="1"/>
</dbReference>
<dbReference type="Gene3D" id="3.20.20.370">
    <property type="entry name" value="Glycoside hydrolase/deacetylase"/>
    <property type="match status" value="1"/>
</dbReference>
<dbReference type="CDD" id="cd10972">
    <property type="entry name" value="CE4_DAC_u3_5s"/>
    <property type="match status" value="1"/>
</dbReference>
<accession>A0A3D4V5B7</accession>
<comment type="caution">
    <text evidence="5">The sequence shown here is derived from an EMBL/GenBank/DDBJ whole genome shotgun (WGS) entry which is preliminary data.</text>
</comment>
<evidence type="ECO:0000313" key="6">
    <source>
        <dbReference type="Proteomes" id="UP000264071"/>
    </source>
</evidence>
<dbReference type="OMA" id="MDIGNHT"/>
<protein>
    <recommendedName>
        <fullName evidence="4">NodB homology domain-containing protein</fullName>
    </recommendedName>
</protein>